<dbReference type="Pfam" id="PF09736">
    <property type="entry name" value="Bud13"/>
    <property type="match status" value="1"/>
</dbReference>
<feature type="compositionally biased region" description="Basic and acidic residues" evidence="3">
    <location>
        <begin position="133"/>
        <end position="160"/>
    </location>
</feature>
<dbReference type="GO" id="GO:0003723">
    <property type="term" value="F:RNA binding"/>
    <property type="evidence" value="ECO:0007669"/>
    <property type="project" value="TreeGrafter"/>
</dbReference>
<dbReference type="InterPro" id="IPR051112">
    <property type="entry name" value="CWC26_splicing_factor"/>
</dbReference>
<dbReference type="PANTHER" id="PTHR31809">
    <property type="entry name" value="BUD13 HOMOLOG"/>
    <property type="match status" value="1"/>
</dbReference>
<feature type="region of interest" description="Disordered" evidence="3">
    <location>
        <begin position="547"/>
        <end position="568"/>
    </location>
</feature>
<evidence type="ECO:0000313" key="4">
    <source>
        <dbReference type="EMBL" id="SOQ47147.1"/>
    </source>
</evidence>
<dbReference type="InterPro" id="IPR018609">
    <property type="entry name" value="Bud13"/>
</dbReference>
<evidence type="ECO:0000256" key="3">
    <source>
        <dbReference type="SAM" id="MobiDB-lite"/>
    </source>
</evidence>
<organism evidence="4">
    <name type="scientific">Spodoptera frugiperda</name>
    <name type="common">Fall armyworm</name>
    <dbReference type="NCBI Taxonomy" id="7108"/>
    <lineage>
        <taxon>Eukaryota</taxon>
        <taxon>Metazoa</taxon>
        <taxon>Ecdysozoa</taxon>
        <taxon>Arthropoda</taxon>
        <taxon>Hexapoda</taxon>
        <taxon>Insecta</taxon>
        <taxon>Pterygota</taxon>
        <taxon>Neoptera</taxon>
        <taxon>Endopterygota</taxon>
        <taxon>Lepidoptera</taxon>
        <taxon>Glossata</taxon>
        <taxon>Ditrysia</taxon>
        <taxon>Noctuoidea</taxon>
        <taxon>Noctuidae</taxon>
        <taxon>Amphipyrinae</taxon>
        <taxon>Spodoptera</taxon>
    </lineage>
</organism>
<evidence type="ECO:0000256" key="2">
    <source>
        <dbReference type="ARBA" id="ARBA00014454"/>
    </source>
</evidence>
<feature type="compositionally biased region" description="Basic and acidic residues" evidence="3">
    <location>
        <begin position="383"/>
        <end position="408"/>
    </location>
</feature>
<accession>A0A2H1W283</accession>
<evidence type="ECO:0000256" key="1">
    <source>
        <dbReference type="ARBA" id="ARBA00011069"/>
    </source>
</evidence>
<feature type="compositionally biased region" description="Basic and acidic residues" evidence="3">
    <location>
        <begin position="318"/>
        <end position="359"/>
    </location>
</feature>
<feature type="compositionally biased region" description="Basic and acidic residues" evidence="3">
    <location>
        <begin position="291"/>
        <end position="307"/>
    </location>
</feature>
<sequence>MGTTINQKAYLQKYLSGPSKDKKKKKKKVIKGTGLKIIDDDIDLSKLRTLEGDELDVFDQGEDAPQIAGIIDDRPEEVKKAEQFSSSTKWKVINQDDGFNSKIQIEEIKRDIKQTEKENELIFGKMYSDSEDEKAKDSDLSPPRKQDSDKPKASKKRDSDSDFSPPRKRASRSPKRSPDRSPRRKQVNRHDGTKRRNDRRSPDSDPSPPRKRDTDKAKASKKHDSDSDFSPPRKKSNRSPKRSPDRSPNRRNMNRSPSRHDGTKRTNDKSHKRRSPNDSDLSPPRKTSKTHGSDSDLSPPRKTDTRSPKRRQFSRWESLPKPDSTKRSSEKSVKRRSPEKSPKRSYKDNFDRNRKRENDSPPPSNKKMAKTLEGKMAGLQDARQLRQENETFRKKEDEVFNKMSDEVSGRNAEVVSRKLKRETSEDRQKQKEKADRQRELDEKYKKWSKGIKQLEEQEARVQEFMHESSKPLARLRDDKDLEDNLRQVERDGDPMLKYMRDRKRERGELGPEKPLYKGNFPPNRFNIRPGYRWDGVDRSNGYEKKYFEQQSKRKAQEEEAYKWSTEDL</sequence>
<proteinExistence type="inferred from homology"/>
<gene>
    <name evidence="4" type="ORF">SFRICE_006001</name>
</gene>
<feature type="compositionally biased region" description="Basic and acidic residues" evidence="3">
    <location>
        <begin position="258"/>
        <end position="269"/>
    </location>
</feature>
<dbReference type="GO" id="GO:0000398">
    <property type="term" value="P:mRNA splicing, via spliceosome"/>
    <property type="evidence" value="ECO:0007669"/>
    <property type="project" value="TreeGrafter"/>
</dbReference>
<protein>
    <recommendedName>
        <fullName evidence="2">BUD13 homolog</fullName>
    </recommendedName>
</protein>
<feature type="compositionally biased region" description="Basic residues" evidence="3">
    <location>
        <begin position="166"/>
        <end position="175"/>
    </location>
</feature>
<dbReference type="EMBL" id="ODYU01005854">
    <property type="protein sequence ID" value="SOQ47147.1"/>
    <property type="molecule type" value="Genomic_DNA"/>
</dbReference>
<dbReference type="PANTHER" id="PTHR31809:SF0">
    <property type="entry name" value="BUD13 HOMOLOG"/>
    <property type="match status" value="1"/>
</dbReference>
<feature type="compositionally biased region" description="Basic residues" evidence="3">
    <location>
        <begin position="232"/>
        <end position="241"/>
    </location>
</feature>
<reference evidence="4" key="1">
    <citation type="submission" date="2016-07" db="EMBL/GenBank/DDBJ databases">
        <authorList>
            <person name="Bretaudeau A."/>
        </authorList>
    </citation>
    <scope>NUCLEOTIDE SEQUENCE</scope>
    <source>
        <strain evidence="4">Rice</strain>
        <tissue evidence="4">Whole body</tissue>
    </source>
</reference>
<name>A0A2H1W283_SPOFR</name>
<dbReference type="GO" id="GO:0005684">
    <property type="term" value="C:U2-type spliceosomal complex"/>
    <property type="evidence" value="ECO:0007669"/>
    <property type="project" value="TreeGrafter"/>
</dbReference>
<comment type="similarity">
    <text evidence="1">Belongs to the CWC26 family.</text>
</comment>
<feature type="compositionally biased region" description="Basic and acidic residues" evidence="3">
    <location>
        <begin position="421"/>
        <end position="445"/>
    </location>
</feature>
<feature type="region of interest" description="Disordered" evidence="3">
    <location>
        <begin position="123"/>
        <end position="445"/>
    </location>
</feature>
<dbReference type="AlphaFoldDB" id="A0A2H1W283"/>
<feature type="compositionally biased region" description="Basic and acidic residues" evidence="3">
    <location>
        <begin position="188"/>
        <end position="226"/>
    </location>
</feature>
<dbReference type="GO" id="GO:0070274">
    <property type="term" value="C:RES complex"/>
    <property type="evidence" value="ECO:0007669"/>
    <property type="project" value="TreeGrafter"/>
</dbReference>